<dbReference type="PANTHER" id="PTHR35038">
    <property type="entry name" value="DISSIMILATORY SULFITE REDUCTASE SIRA"/>
    <property type="match status" value="1"/>
</dbReference>
<feature type="signal peptide" evidence="2">
    <location>
        <begin position="1"/>
        <end position="22"/>
    </location>
</feature>
<evidence type="ECO:0000256" key="1">
    <source>
        <dbReference type="ARBA" id="ARBA00022729"/>
    </source>
</evidence>
<evidence type="ECO:0000313" key="4">
    <source>
        <dbReference type="Proteomes" id="UP001169066"/>
    </source>
</evidence>
<accession>A0ABT7QP18</accession>
<evidence type="ECO:0008006" key="5">
    <source>
        <dbReference type="Google" id="ProtNLM"/>
    </source>
</evidence>
<dbReference type="EMBL" id="JAQIBC010000001">
    <property type="protein sequence ID" value="MDM5262817.1"/>
    <property type="molecule type" value="Genomic_DNA"/>
</dbReference>
<dbReference type="Gene3D" id="1.10.1130.10">
    <property type="entry name" value="Flavocytochrome C3, Chain A"/>
    <property type="match status" value="1"/>
</dbReference>
<gene>
    <name evidence="3" type="ORF">PF327_01265</name>
</gene>
<feature type="chain" id="PRO_5046037523" description="Doubled CXXCH domain-containing protein" evidence="2">
    <location>
        <begin position="23"/>
        <end position="787"/>
    </location>
</feature>
<dbReference type="PANTHER" id="PTHR35038:SF8">
    <property type="entry name" value="C-TYPE POLYHEME CYTOCHROME OMCC"/>
    <property type="match status" value="1"/>
</dbReference>
<keyword evidence="1 2" id="KW-0732">Signal</keyword>
<dbReference type="RefSeq" id="WP_008243991.1">
    <property type="nucleotide sequence ID" value="NZ_JAQIBC010000001.1"/>
</dbReference>
<dbReference type="Proteomes" id="UP001169066">
    <property type="component" value="Unassembled WGS sequence"/>
</dbReference>
<dbReference type="InterPro" id="IPR036280">
    <property type="entry name" value="Multihaem_cyt_sf"/>
</dbReference>
<reference evidence="3" key="1">
    <citation type="submission" date="2023-01" db="EMBL/GenBank/DDBJ databases">
        <title>Sulfurovum sp. XTW-4 genome assembly.</title>
        <authorList>
            <person name="Wang J."/>
        </authorList>
    </citation>
    <scope>NUCLEOTIDE SEQUENCE</scope>
    <source>
        <strain evidence="3">XTW-4</strain>
    </source>
</reference>
<organism evidence="3 4">
    <name type="scientific">Sulfurovum xiamenensis</name>
    <dbReference type="NCBI Taxonomy" id="3019066"/>
    <lineage>
        <taxon>Bacteria</taxon>
        <taxon>Pseudomonadati</taxon>
        <taxon>Campylobacterota</taxon>
        <taxon>Epsilonproteobacteria</taxon>
        <taxon>Campylobacterales</taxon>
        <taxon>Sulfurovaceae</taxon>
        <taxon>Sulfurovum</taxon>
    </lineage>
</organism>
<dbReference type="SUPFAM" id="SSF48695">
    <property type="entry name" value="Multiheme cytochromes"/>
    <property type="match status" value="2"/>
</dbReference>
<evidence type="ECO:0000313" key="3">
    <source>
        <dbReference type="EMBL" id="MDM5262817.1"/>
    </source>
</evidence>
<keyword evidence="4" id="KW-1185">Reference proteome</keyword>
<protein>
    <recommendedName>
        <fullName evidence="5">Doubled CXXCH domain-containing protein</fullName>
    </recommendedName>
</protein>
<comment type="caution">
    <text evidence="3">The sequence shown here is derived from an EMBL/GenBank/DDBJ whole genome shotgun (WGS) entry which is preliminary data.</text>
</comment>
<proteinExistence type="predicted"/>
<sequence length="787" mass="87011">MISKILKSTVTLSLLSTAAFSAADYDKTPPFSMDKLEAVKIKGKTAYQPKADYSMFVNYELGMHCVGFDMSYCCVIPPYNSIQSQAIRVGKGSSLPKLMTPNDNVKLFAYTRDNSYSEGNKMKYWMVAKDADGDGHLDSPGDNVANYVWTHLFIYKDLEGTMPAGVTEKDRLRVGRQIQVKVDHGPSGAPMTGYMTYAGKDGGNVVMTDTLVPPVKDVKLVLTASHLWDALGLPLTAFNDSTRKGSLRTVTERDFQPFQYSTVELHTDAGQQIKQPDGSAVSYFGTNPVDIPNCYSCHSRTGKAAQMARDEGLKQGDQEYDYWKSYPDTSEYMARLSEGSINILSLHDKHHGTTFLSDYRPDAPAQRLGKVGFVNCTDCHGDNVSGNLQEPRVTASGYKTVKAKPLSEAVHGFHLAMVPMPDAAGRSQSCQSCHPTHFQNPNMNDDTNPFRVTDRYGEARFSKGDIRKSGGGCYVRRDAHSNPNAKPPFFLNAYGKWQLENVATKDEHGKDAGELRGLYCTNCHTKVAQALYAADDLTNDSKQEGKTLRNKSLKEMVAGITGGDMKKFASWADPKSAGEKDEVLSYYTDHKSATLVKNVGKDGKLDLKPWNHKTGGDVPYSAASAGNDWWLSASEPHCADCHLAPFVEQDTGGKYFPIDQPNKYSLYRYSKAHGNLACQTCHESTHGLYSTRYDGDERSVDVTTHQQALQYSPDGKYTGPVTCTACHTVNNNGVPVQLEGTEYANDYWASVTLAHFMREGDQKLSVKELVKKYPYKKSAQIVKEGWK</sequence>
<name>A0ABT7QP18_9BACT</name>
<dbReference type="InterPro" id="IPR051829">
    <property type="entry name" value="Multiheme_Cytochr_ET"/>
</dbReference>
<evidence type="ECO:0000256" key="2">
    <source>
        <dbReference type="SAM" id="SignalP"/>
    </source>
</evidence>